<comment type="caution">
    <text evidence="1">The sequence shown here is derived from an EMBL/GenBank/DDBJ whole genome shotgun (WGS) entry which is preliminary data.</text>
</comment>
<organism evidence="1 2">
    <name type="scientific">Eumeta variegata</name>
    <name type="common">Bagworm moth</name>
    <name type="synonym">Eumeta japonica</name>
    <dbReference type="NCBI Taxonomy" id="151549"/>
    <lineage>
        <taxon>Eukaryota</taxon>
        <taxon>Metazoa</taxon>
        <taxon>Ecdysozoa</taxon>
        <taxon>Arthropoda</taxon>
        <taxon>Hexapoda</taxon>
        <taxon>Insecta</taxon>
        <taxon>Pterygota</taxon>
        <taxon>Neoptera</taxon>
        <taxon>Endopterygota</taxon>
        <taxon>Lepidoptera</taxon>
        <taxon>Glossata</taxon>
        <taxon>Ditrysia</taxon>
        <taxon>Tineoidea</taxon>
        <taxon>Psychidae</taxon>
        <taxon>Oiketicinae</taxon>
        <taxon>Eumeta</taxon>
    </lineage>
</organism>
<dbReference type="PANTHER" id="PTHR19446">
    <property type="entry name" value="REVERSE TRANSCRIPTASES"/>
    <property type="match status" value="1"/>
</dbReference>
<sequence length="122" mass="13943">MLLQLNIIDDGNESEITMDEIMKALKRMKNGKAAGNDRVSSEMMRGERDIVASLLYQLFNKCWKSHRVPNDWCKAVVVSLNKDEDSRQVCTNYRVINLLGVVGKLYAKIIILRVANETENKI</sequence>
<protein>
    <submittedName>
        <fullName evidence="1">Transposon TX1 uncharacterized 149 kDa protein</fullName>
    </submittedName>
</protein>
<accession>A0A4C1Z7E1</accession>
<evidence type="ECO:0000313" key="1">
    <source>
        <dbReference type="EMBL" id="GBP82567.1"/>
    </source>
</evidence>
<dbReference type="OrthoDB" id="418748at2759"/>
<evidence type="ECO:0000313" key="2">
    <source>
        <dbReference type="Proteomes" id="UP000299102"/>
    </source>
</evidence>
<name>A0A4C1Z7E1_EUMVA</name>
<dbReference type="EMBL" id="BGZK01001571">
    <property type="protein sequence ID" value="GBP82567.1"/>
    <property type="molecule type" value="Genomic_DNA"/>
</dbReference>
<reference evidence="1 2" key="1">
    <citation type="journal article" date="2019" name="Commun. Biol.">
        <title>The bagworm genome reveals a unique fibroin gene that provides high tensile strength.</title>
        <authorList>
            <person name="Kono N."/>
            <person name="Nakamura H."/>
            <person name="Ohtoshi R."/>
            <person name="Tomita M."/>
            <person name="Numata K."/>
            <person name="Arakawa K."/>
        </authorList>
    </citation>
    <scope>NUCLEOTIDE SEQUENCE [LARGE SCALE GENOMIC DNA]</scope>
</reference>
<proteinExistence type="predicted"/>
<dbReference type="AlphaFoldDB" id="A0A4C1Z7E1"/>
<gene>
    <name evidence="1" type="ORF">EVAR_87813_1</name>
</gene>
<keyword evidence="2" id="KW-1185">Reference proteome</keyword>
<dbReference type="Proteomes" id="UP000299102">
    <property type="component" value="Unassembled WGS sequence"/>
</dbReference>
<dbReference type="STRING" id="151549.A0A4C1Z7E1"/>